<feature type="signal peptide" evidence="1">
    <location>
        <begin position="1"/>
        <end position="20"/>
    </location>
</feature>
<proteinExistence type="predicted"/>
<feature type="chain" id="PRO_5005872964" evidence="1">
    <location>
        <begin position="21"/>
        <end position="108"/>
    </location>
</feature>
<keyword evidence="1" id="KW-0732">Signal</keyword>
<keyword evidence="3" id="KW-1185">Reference proteome</keyword>
<comment type="caution">
    <text evidence="2">The sequence shown here is derived from an EMBL/GenBank/DDBJ whole genome shotgun (WGS) entry which is preliminary data.</text>
</comment>
<reference evidence="2 3" key="1">
    <citation type="submission" date="2015-06" db="EMBL/GenBank/DDBJ databases">
        <title>Draft genome of the ant-associated black yeast Phialophora attae CBS 131958.</title>
        <authorList>
            <person name="Moreno L.F."/>
            <person name="Stielow B.J."/>
            <person name="de Hoog S."/>
            <person name="Vicente V.A."/>
            <person name="Weiss V.A."/>
            <person name="de Vries M."/>
            <person name="Cruz L.M."/>
            <person name="Souza E.M."/>
        </authorList>
    </citation>
    <scope>NUCLEOTIDE SEQUENCE [LARGE SCALE GENOMIC DNA]</scope>
    <source>
        <strain evidence="2 3">CBS 131958</strain>
    </source>
</reference>
<dbReference type="AlphaFoldDB" id="A0A0N1H1L6"/>
<dbReference type="VEuPathDB" id="FungiDB:AB675_15"/>
<accession>A0A0N1H1L6</accession>
<protein>
    <submittedName>
        <fullName evidence="2">Uncharacterized protein</fullName>
    </submittedName>
</protein>
<sequence length="108" mass="11222">MKFTSVMAVASLLFAGLGLAAPAAAPAPAIIDDIAVRAENGKRGGGHVIHVAPGDGSDDAGSFIQTNEHDAAVVKDVETREGGGYLDGSEGWRRHTFTLFWTDNEATV</sequence>
<dbReference type="GeneID" id="28733275"/>
<dbReference type="RefSeq" id="XP_017994700.1">
    <property type="nucleotide sequence ID" value="XM_018141502.1"/>
</dbReference>
<organism evidence="2 3">
    <name type="scientific">Cyphellophora attinorum</name>
    <dbReference type="NCBI Taxonomy" id="1664694"/>
    <lineage>
        <taxon>Eukaryota</taxon>
        <taxon>Fungi</taxon>
        <taxon>Dikarya</taxon>
        <taxon>Ascomycota</taxon>
        <taxon>Pezizomycotina</taxon>
        <taxon>Eurotiomycetes</taxon>
        <taxon>Chaetothyriomycetidae</taxon>
        <taxon>Chaetothyriales</taxon>
        <taxon>Cyphellophoraceae</taxon>
        <taxon>Cyphellophora</taxon>
    </lineage>
</organism>
<gene>
    <name evidence="2" type="ORF">AB675_15</name>
</gene>
<dbReference type="Proteomes" id="UP000038010">
    <property type="component" value="Unassembled WGS sequence"/>
</dbReference>
<evidence type="ECO:0000313" key="2">
    <source>
        <dbReference type="EMBL" id="KPI34737.1"/>
    </source>
</evidence>
<name>A0A0N1H1L6_9EURO</name>
<dbReference type="EMBL" id="LFJN01000051">
    <property type="protein sequence ID" value="KPI34737.1"/>
    <property type="molecule type" value="Genomic_DNA"/>
</dbReference>
<evidence type="ECO:0000256" key="1">
    <source>
        <dbReference type="SAM" id="SignalP"/>
    </source>
</evidence>
<evidence type="ECO:0000313" key="3">
    <source>
        <dbReference type="Proteomes" id="UP000038010"/>
    </source>
</evidence>